<evidence type="ECO:0000256" key="1">
    <source>
        <dbReference type="SAM" id="SignalP"/>
    </source>
</evidence>
<keyword evidence="1" id="KW-0732">Signal</keyword>
<dbReference type="AlphaFoldDB" id="A0A8I6YLQ4"/>
<feature type="chain" id="PRO_5035224438" evidence="1">
    <location>
        <begin position="24"/>
        <end position="73"/>
    </location>
</feature>
<reference evidence="3" key="1">
    <citation type="journal article" date="2012" name="Nature">
        <title>A physical, genetic and functional sequence assembly of the barley genome.</title>
        <authorList>
            <consortium name="The International Barley Genome Sequencing Consortium"/>
            <person name="Mayer K.F."/>
            <person name="Waugh R."/>
            <person name="Brown J.W."/>
            <person name="Schulman A."/>
            <person name="Langridge P."/>
            <person name="Platzer M."/>
            <person name="Fincher G.B."/>
            <person name="Muehlbauer G.J."/>
            <person name="Sato K."/>
            <person name="Close T.J."/>
            <person name="Wise R.P."/>
            <person name="Stein N."/>
        </authorList>
    </citation>
    <scope>NUCLEOTIDE SEQUENCE [LARGE SCALE GENOMIC DNA]</scope>
    <source>
        <strain evidence="3">cv. Morex</strain>
    </source>
</reference>
<dbReference type="Proteomes" id="UP000011116">
    <property type="component" value="Chromosome 5H"/>
</dbReference>
<evidence type="ECO:0000313" key="3">
    <source>
        <dbReference type="Proteomes" id="UP000011116"/>
    </source>
</evidence>
<dbReference type="Gramene" id="HORVU.MOREX.r3.5HG0512940.1">
    <property type="protein sequence ID" value="HORVU.MOREX.r3.5HG0512940.1"/>
    <property type="gene ID" value="HORVU.MOREX.r3.5HG0512940"/>
</dbReference>
<reference evidence="2" key="3">
    <citation type="submission" date="2022-01" db="UniProtKB">
        <authorList>
            <consortium name="EnsemblPlants"/>
        </authorList>
    </citation>
    <scope>IDENTIFICATION</scope>
    <source>
        <strain evidence="2">subsp. vulgare</strain>
    </source>
</reference>
<keyword evidence="3" id="KW-1185">Reference proteome</keyword>
<dbReference type="EnsemblPlants" id="HORVU.MOREX.r3.5HG0512940.1">
    <property type="protein sequence ID" value="HORVU.MOREX.r3.5HG0512940.1"/>
    <property type="gene ID" value="HORVU.MOREX.r3.5HG0512940"/>
</dbReference>
<organism evidence="2 3">
    <name type="scientific">Hordeum vulgare subsp. vulgare</name>
    <name type="common">Domesticated barley</name>
    <dbReference type="NCBI Taxonomy" id="112509"/>
    <lineage>
        <taxon>Eukaryota</taxon>
        <taxon>Viridiplantae</taxon>
        <taxon>Streptophyta</taxon>
        <taxon>Embryophyta</taxon>
        <taxon>Tracheophyta</taxon>
        <taxon>Spermatophyta</taxon>
        <taxon>Magnoliopsida</taxon>
        <taxon>Liliopsida</taxon>
        <taxon>Poales</taxon>
        <taxon>Poaceae</taxon>
        <taxon>BOP clade</taxon>
        <taxon>Pooideae</taxon>
        <taxon>Triticodae</taxon>
        <taxon>Triticeae</taxon>
        <taxon>Hordeinae</taxon>
        <taxon>Hordeum</taxon>
    </lineage>
</organism>
<protein>
    <submittedName>
        <fullName evidence="2">Uncharacterized protein</fullName>
    </submittedName>
</protein>
<accession>A0A8I6YLQ4</accession>
<reference evidence="2" key="2">
    <citation type="submission" date="2020-10" db="EMBL/GenBank/DDBJ databases">
        <authorList>
            <person name="Scholz U."/>
            <person name="Mascher M."/>
            <person name="Fiebig A."/>
        </authorList>
    </citation>
    <scope>NUCLEOTIDE SEQUENCE [LARGE SCALE GENOMIC DNA]</scope>
    <source>
        <strain evidence="2">cv. Morex</strain>
    </source>
</reference>
<dbReference type="Gramene" id="HORVU.MOREX.r2.5HG0426120.1">
    <property type="protein sequence ID" value="HORVU.MOREX.r2.5HG0426120.1"/>
    <property type="gene ID" value="HORVU.MOREX.r2.5HG0426120"/>
</dbReference>
<evidence type="ECO:0000313" key="2">
    <source>
        <dbReference type="EnsemblPlants" id="HORVU.MOREX.r3.5HG0512940.1"/>
    </source>
</evidence>
<sequence length="73" mass="8226">MDGRSATACVLVMLVLLGSTTSADSCFIDRFVLPFCNDNTCKFECWLEWTGELIHQHWCDGKVFGKCNCKICL</sequence>
<feature type="signal peptide" evidence="1">
    <location>
        <begin position="1"/>
        <end position="23"/>
    </location>
</feature>
<proteinExistence type="predicted"/>
<name>A0A8I6YLQ4_HORVV</name>